<evidence type="ECO:0000256" key="1">
    <source>
        <dbReference type="ARBA" id="ARBA00008779"/>
    </source>
</evidence>
<dbReference type="HOGENOM" id="CLU_006332_9_1_1"/>
<comment type="similarity">
    <text evidence="1">Belongs to the sulfatase family.</text>
</comment>
<keyword evidence="2" id="KW-0479">Metal-binding</keyword>
<organism evidence="7">
    <name type="scientific">Gaeumannomyces tritici (strain R3-111a-1)</name>
    <name type="common">Wheat and barley take-all root rot fungus</name>
    <name type="synonym">Gaeumannomyces graminis var. tritici</name>
    <dbReference type="NCBI Taxonomy" id="644352"/>
    <lineage>
        <taxon>Eukaryota</taxon>
        <taxon>Fungi</taxon>
        <taxon>Dikarya</taxon>
        <taxon>Ascomycota</taxon>
        <taxon>Pezizomycotina</taxon>
        <taxon>Sordariomycetes</taxon>
        <taxon>Sordariomycetidae</taxon>
        <taxon>Magnaporthales</taxon>
        <taxon>Magnaporthaceae</taxon>
        <taxon>Gaeumannomyces</taxon>
    </lineage>
</organism>
<dbReference type="EnsemblFungi" id="EJT73910">
    <property type="protein sequence ID" value="EJT73910"/>
    <property type="gene ID" value="GGTG_07764"/>
</dbReference>
<dbReference type="InterPro" id="IPR000917">
    <property type="entry name" value="Sulfatase_N"/>
</dbReference>
<accession>J3P2L8</accession>
<feature type="region of interest" description="Disordered" evidence="4">
    <location>
        <begin position="1"/>
        <end position="41"/>
    </location>
</feature>
<reference evidence="8" key="4">
    <citation type="journal article" date="2015" name="G3 (Bethesda)">
        <title>Genome sequences of three phytopathogenic species of the Magnaporthaceae family of fungi.</title>
        <authorList>
            <person name="Okagaki L.H."/>
            <person name="Nunes C.C."/>
            <person name="Sailsbery J."/>
            <person name="Clay B."/>
            <person name="Brown D."/>
            <person name="John T."/>
            <person name="Oh Y."/>
            <person name="Young N."/>
            <person name="Fitzgerald M."/>
            <person name="Haas B.J."/>
            <person name="Zeng Q."/>
            <person name="Young S."/>
            <person name="Adiconis X."/>
            <person name="Fan L."/>
            <person name="Levin J.Z."/>
            <person name="Mitchell T.K."/>
            <person name="Okubara P.A."/>
            <person name="Farman M.L."/>
            <person name="Kohn L.M."/>
            <person name="Birren B."/>
            <person name="Ma L.-J."/>
            <person name="Dean R.A."/>
        </authorList>
    </citation>
    <scope>NUCLEOTIDE SEQUENCE</scope>
    <source>
        <strain evidence="8">R3-111a-1</strain>
    </source>
</reference>
<dbReference type="PROSITE" id="PS00149">
    <property type="entry name" value="SULFATASE_2"/>
    <property type="match status" value="1"/>
</dbReference>
<dbReference type="CDD" id="cd16032">
    <property type="entry name" value="choline-sulfatase"/>
    <property type="match status" value="1"/>
</dbReference>
<dbReference type="Pfam" id="PF00884">
    <property type="entry name" value="Sulfatase"/>
    <property type="match status" value="1"/>
</dbReference>
<dbReference type="SUPFAM" id="SSF53649">
    <property type="entry name" value="Alkaline phosphatase-like"/>
    <property type="match status" value="1"/>
</dbReference>
<protein>
    <submittedName>
        <fullName evidence="7">Choline-sulfatase</fullName>
    </submittedName>
</protein>
<reference evidence="7" key="3">
    <citation type="submission" date="2010-09" db="EMBL/GenBank/DDBJ databases">
        <title>Annotation of Gaeumannomyces graminis var. tritici R3-111a-1.</title>
        <authorList>
            <consortium name="The Broad Institute Genome Sequencing Platform"/>
            <person name="Ma L.-J."/>
            <person name="Dead R."/>
            <person name="Young S.K."/>
            <person name="Zeng Q."/>
            <person name="Gargeya S."/>
            <person name="Fitzgerald M."/>
            <person name="Haas B."/>
            <person name="Abouelleil A."/>
            <person name="Alvarado L."/>
            <person name="Arachchi H.M."/>
            <person name="Berlin A."/>
            <person name="Brown A."/>
            <person name="Chapman S.B."/>
            <person name="Chen Z."/>
            <person name="Dunbar C."/>
            <person name="Freedman E."/>
            <person name="Gearin G."/>
            <person name="Gellesch M."/>
            <person name="Goldberg J."/>
            <person name="Griggs A."/>
            <person name="Gujja S."/>
            <person name="Heiman D."/>
            <person name="Howarth C."/>
            <person name="Larson L."/>
            <person name="Lui A."/>
            <person name="MacDonald P.J.P."/>
            <person name="Mehta T."/>
            <person name="Montmayeur A."/>
            <person name="Murphy C."/>
            <person name="Neiman D."/>
            <person name="Pearson M."/>
            <person name="Priest M."/>
            <person name="Roberts A."/>
            <person name="Saif S."/>
            <person name="Shea T."/>
            <person name="Shenoy N."/>
            <person name="Sisk P."/>
            <person name="Stolte C."/>
            <person name="Sykes S."/>
            <person name="Yandava C."/>
            <person name="Wortman J."/>
            <person name="Nusbaum C."/>
            <person name="Birren B."/>
        </authorList>
    </citation>
    <scope>NUCLEOTIDE SEQUENCE</scope>
    <source>
        <strain evidence="7">R3-111a-1</strain>
    </source>
</reference>
<gene>
    <name evidence="8" type="primary">20348222</name>
    <name evidence="7" type="ORF">GGTG_07764</name>
</gene>
<sequence>MAPDLDTLPASSVRGNAHPGTEGVPAPAPAGPASATPNGGASRKQPNILYIMADQLAAPQLKMYNPESQILTPNLDKLASESVQFDSAYCPSPLCAPSRMSMITGVLPLKIGAYDNAAQISSDIPTYAHYLRLKGYQTVLAGKMHFIGDQLHGYETRLTSDIYPGDYGWAVNWDEPDTRLEWYHNASSILQAGTCVRSNQLDYDEEVMYRSTQYLYDHVRQGPDARPFCLTVSLTHPHDPYTIEEKYWDLYEGVDIALPKVKIPREEQDAHSKRLLKVCDLWDQDFTDEQIKRARRAYYGAVSYVDDCIGKLLDVLKRCRLDDNTIVVFSGDHGDMLGERGLWYKMSYFESSVRVPMLIRHPSPEVKPGRVSQNVSTLDIMPTMCDLVGTKPLPGLPLDGSSLMPHLLGRSAEGHDEALAEYTGEGTISPLVMIRRGPWKYVACPADGRPQLFNLADDPLELVDLVKVLDKKAALLAGESEPAEPAEAAPEGVEAARAALDAFEKEAAARWDYDAITEEVLLSQRKRRLVWAALKKGRFTSWDHDPVDDGREKYIRSHMDLDDLERMARYPPVDTYGRETAGVLVDQAGSHGQ</sequence>
<dbReference type="GO" id="GO:0005737">
    <property type="term" value="C:cytoplasm"/>
    <property type="evidence" value="ECO:0007669"/>
    <property type="project" value="TreeGrafter"/>
</dbReference>
<dbReference type="OrthoDB" id="96314at2759"/>
<keyword evidence="3" id="KW-0378">Hydrolase</keyword>
<dbReference type="InterPro" id="IPR017850">
    <property type="entry name" value="Alkaline_phosphatase_core_sf"/>
</dbReference>
<evidence type="ECO:0000259" key="6">
    <source>
        <dbReference type="Pfam" id="PF12411"/>
    </source>
</evidence>
<evidence type="ECO:0000256" key="3">
    <source>
        <dbReference type="ARBA" id="ARBA00022801"/>
    </source>
</evidence>
<reference evidence="8" key="5">
    <citation type="submission" date="2018-04" db="UniProtKB">
        <authorList>
            <consortium name="EnsemblFungi"/>
        </authorList>
    </citation>
    <scope>IDENTIFICATION</scope>
    <source>
        <strain evidence="8">R3-111a-1</strain>
    </source>
</reference>
<dbReference type="GeneID" id="20348222"/>
<dbReference type="PANTHER" id="PTHR45953:SF1">
    <property type="entry name" value="IDURONATE 2-SULFATASE"/>
    <property type="match status" value="1"/>
</dbReference>
<evidence type="ECO:0000313" key="8">
    <source>
        <dbReference type="EnsemblFungi" id="EJT73910"/>
    </source>
</evidence>
<dbReference type="AlphaFoldDB" id="J3P2L8"/>
<evidence type="ECO:0000313" key="7">
    <source>
        <dbReference type="EMBL" id="EJT73910.1"/>
    </source>
</evidence>
<feature type="compositionally biased region" description="Low complexity" evidence="4">
    <location>
        <begin position="19"/>
        <end position="41"/>
    </location>
</feature>
<dbReference type="RefSeq" id="XP_009223854.1">
    <property type="nucleotide sequence ID" value="XM_009225590.1"/>
</dbReference>
<dbReference type="VEuPathDB" id="FungiDB:GGTG_07764"/>
<reference evidence="7" key="2">
    <citation type="submission" date="2010-07" db="EMBL/GenBank/DDBJ databases">
        <authorList>
            <consortium name="The Broad Institute Genome Sequencing Platform"/>
            <consortium name="Broad Institute Genome Sequencing Center for Infectious Disease"/>
            <person name="Ma L.-J."/>
            <person name="Dead R."/>
            <person name="Young S."/>
            <person name="Zeng Q."/>
            <person name="Koehrsen M."/>
            <person name="Alvarado L."/>
            <person name="Berlin A."/>
            <person name="Chapman S.B."/>
            <person name="Chen Z."/>
            <person name="Freedman E."/>
            <person name="Gellesch M."/>
            <person name="Goldberg J."/>
            <person name="Griggs A."/>
            <person name="Gujja S."/>
            <person name="Heilman E.R."/>
            <person name="Heiman D."/>
            <person name="Hepburn T."/>
            <person name="Howarth C."/>
            <person name="Jen D."/>
            <person name="Larson L."/>
            <person name="Mehta T."/>
            <person name="Neiman D."/>
            <person name="Pearson M."/>
            <person name="Roberts A."/>
            <person name="Saif S."/>
            <person name="Shea T."/>
            <person name="Shenoy N."/>
            <person name="Sisk P."/>
            <person name="Stolte C."/>
            <person name="Sykes S."/>
            <person name="Walk T."/>
            <person name="White J."/>
            <person name="Yandava C."/>
            <person name="Haas B."/>
            <person name="Nusbaum C."/>
            <person name="Birren B."/>
        </authorList>
    </citation>
    <scope>NUCLEOTIDE SEQUENCE</scope>
    <source>
        <strain evidence="7">R3-111a-1</strain>
    </source>
</reference>
<reference evidence="9" key="1">
    <citation type="submission" date="2010-07" db="EMBL/GenBank/DDBJ databases">
        <title>The genome sequence of Gaeumannomyces graminis var. tritici strain R3-111a-1.</title>
        <authorList>
            <consortium name="The Broad Institute Genome Sequencing Platform"/>
            <person name="Ma L.-J."/>
            <person name="Dead R."/>
            <person name="Young S."/>
            <person name="Zeng Q."/>
            <person name="Koehrsen M."/>
            <person name="Alvarado L."/>
            <person name="Berlin A."/>
            <person name="Chapman S.B."/>
            <person name="Chen Z."/>
            <person name="Freedman E."/>
            <person name="Gellesch M."/>
            <person name="Goldberg J."/>
            <person name="Griggs A."/>
            <person name="Gujja S."/>
            <person name="Heilman E.R."/>
            <person name="Heiman D."/>
            <person name="Hepburn T."/>
            <person name="Howarth C."/>
            <person name="Jen D."/>
            <person name="Larson L."/>
            <person name="Mehta T."/>
            <person name="Neiman D."/>
            <person name="Pearson M."/>
            <person name="Roberts A."/>
            <person name="Saif S."/>
            <person name="Shea T."/>
            <person name="Shenoy N."/>
            <person name="Sisk P."/>
            <person name="Stolte C."/>
            <person name="Sykes S."/>
            <person name="Walk T."/>
            <person name="White J."/>
            <person name="Yandava C."/>
            <person name="Haas B."/>
            <person name="Nusbaum C."/>
            <person name="Birren B."/>
        </authorList>
    </citation>
    <scope>NUCLEOTIDE SEQUENCE [LARGE SCALE GENOMIC DNA]</scope>
    <source>
        <strain evidence="9">R3-111a-1</strain>
    </source>
</reference>
<keyword evidence="9" id="KW-1185">Reference proteome</keyword>
<dbReference type="PANTHER" id="PTHR45953">
    <property type="entry name" value="IDURONATE 2-SULFATASE"/>
    <property type="match status" value="1"/>
</dbReference>
<dbReference type="eggNOG" id="KOG3867">
    <property type="taxonomic scope" value="Eukaryota"/>
</dbReference>
<dbReference type="InterPro" id="IPR017785">
    <property type="entry name" value="Choline-sulfatase"/>
</dbReference>
<dbReference type="InterPro" id="IPR025863">
    <property type="entry name" value="Choline_sulf_C_dom"/>
</dbReference>
<dbReference type="NCBIfam" id="TIGR03417">
    <property type="entry name" value="chol_sulfatase"/>
    <property type="match status" value="1"/>
</dbReference>
<dbReference type="InterPro" id="IPR024607">
    <property type="entry name" value="Sulfatase_CS"/>
</dbReference>
<dbReference type="Proteomes" id="UP000006039">
    <property type="component" value="Unassembled WGS sequence"/>
</dbReference>
<dbReference type="FunFam" id="3.40.720.10:FF:000032">
    <property type="entry name" value="Choline sulfatase"/>
    <property type="match status" value="1"/>
</dbReference>
<dbReference type="EMBL" id="GL385398">
    <property type="protein sequence ID" value="EJT73910.1"/>
    <property type="molecule type" value="Genomic_DNA"/>
</dbReference>
<name>J3P2L8_GAET3</name>
<dbReference type="Pfam" id="PF12411">
    <property type="entry name" value="Choline_sulf_C"/>
    <property type="match status" value="1"/>
</dbReference>
<evidence type="ECO:0000259" key="5">
    <source>
        <dbReference type="Pfam" id="PF00884"/>
    </source>
</evidence>
<dbReference type="GO" id="GO:0046872">
    <property type="term" value="F:metal ion binding"/>
    <property type="evidence" value="ECO:0007669"/>
    <property type="project" value="UniProtKB-KW"/>
</dbReference>
<evidence type="ECO:0000313" key="9">
    <source>
        <dbReference type="Proteomes" id="UP000006039"/>
    </source>
</evidence>
<dbReference type="STRING" id="644352.J3P2L8"/>
<evidence type="ECO:0000256" key="2">
    <source>
        <dbReference type="ARBA" id="ARBA00022723"/>
    </source>
</evidence>
<dbReference type="Gene3D" id="3.40.720.10">
    <property type="entry name" value="Alkaline Phosphatase, subunit A"/>
    <property type="match status" value="1"/>
</dbReference>
<dbReference type="PROSITE" id="PS00523">
    <property type="entry name" value="SULFATASE_1"/>
    <property type="match status" value="1"/>
</dbReference>
<evidence type="ECO:0000256" key="4">
    <source>
        <dbReference type="SAM" id="MobiDB-lite"/>
    </source>
</evidence>
<proteinExistence type="inferred from homology"/>
<dbReference type="GO" id="GO:0008484">
    <property type="term" value="F:sulfuric ester hydrolase activity"/>
    <property type="evidence" value="ECO:0007669"/>
    <property type="project" value="TreeGrafter"/>
</dbReference>
<feature type="domain" description="Choline sulfatase enzyme C-terminal" evidence="6">
    <location>
        <begin position="518"/>
        <end position="570"/>
    </location>
</feature>
<feature type="domain" description="Sulfatase N-terminal" evidence="5">
    <location>
        <begin position="46"/>
        <end position="389"/>
    </location>
</feature>